<reference evidence="7 8" key="1">
    <citation type="submission" date="2020-11" db="EMBL/GenBank/DDBJ databases">
        <title>Arthrobacter antarcticus sp. nov., isolated from Antarctic Soil.</title>
        <authorList>
            <person name="Li J."/>
        </authorList>
    </citation>
    <scope>NUCLEOTIDE SEQUENCE [LARGE SCALE GENOMIC DNA]</scope>
    <source>
        <strain evidence="7 8">Z1-20</strain>
    </source>
</reference>
<evidence type="ECO:0000256" key="3">
    <source>
        <dbReference type="ARBA" id="ARBA00022989"/>
    </source>
</evidence>
<dbReference type="RefSeq" id="WP_196396511.1">
    <property type="nucleotide sequence ID" value="NZ_JADNYM010000010.1"/>
</dbReference>
<protein>
    <submittedName>
        <fullName evidence="7">NfeD family protein</fullName>
    </submittedName>
</protein>
<feature type="transmembrane region" description="Helical" evidence="5">
    <location>
        <begin position="52"/>
        <end position="70"/>
    </location>
</feature>
<organism evidence="7 8">
    <name type="scientific">Arthrobacter terrae</name>
    <dbReference type="NCBI Taxonomy" id="2935737"/>
    <lineage>
        <taxon>Bacteria</taxon>
        <taxon>Bacillati</taxon>
        <taxon>Actinomycetota</taxon>
        <taxon>Actinomycetes</taxon>
        <taxon>Micrococcales</taxon>
        <taxon>Micrococcaceae</taxon>
        <taxon>Arthrobacter</taxon>
    </lineage>
</organism>
<evidence type="ECO:0000256" key="2">
    <source>
        <dbReference type="ARBA" id="ARBA00022692"/>
    </source>
</evidence>
<evidence type="ECO:0000256" key="4">
    <source>
        <dbReference type="ARBA" id="ARBA00023136"/>
    </source>
</evidence>
<evidence type="ECO:0000313" key="7">
    <source>
        <dbReference type="EMBL" id="MBG0739559.1"/>
    </source>
</evidence>
<dbReference type="InterPro" id="IPR002810">
    <property type="entry name" value="NfeD-like_C"/>
</dbReference>
<dbReference type="Gene3D" id="2.40.50.140">
    <property type="entry name" value="Nucleic acid-binding proteins"/>
    <property type="match status" value="1"/>
</dbReference>
<dbReference type="GO" id="GO:0005886">
    <property type="term" value="C:plasma membrane"/>
    <property type="evidence" value="ECO:0007669"/>
    <property type="project" value="TreeGrafter"/>
</dbReference>
<keyword evidence="8" id="KW-1185">Reference proteome</keyword>
<dbReference type="Pfam" id="PF01957">
    <property type="entry name" value="NfeD"/>
    <property type="match status" value="1"/>
</dbReference>
<name>A0A931G7Q8_9MICC</name>
<keyword evidence="3 5" id="KW-1133">Transmembrane helix</keyword>
<dbReference type="SUPFAM" id="SSF141322">
    <property type="entry name" value="NfeD domain-like"/>
    <property type="match status" value="1"/>
</dbReference>
<proteinExistence type="predicted"/>
<comment type="subcellular location">
    <subcellularLocation>
        <location evidence="1">Membrane</location>
        <topology evidence="1">Multi-pass membrane protein</topology>
    </subcellularLocation>
</comment>
<evidence type="ECO:0000259" key="6">
    <source>
        <dbReference type="Pfam" id="PF01957"/>
    </source>
</evidence>
<evidence type="ECO:0000256" key="5">
    <source>
        <dbReference type="SAM" id="Phobius"/>
    </source>
</evidence>
<keyword evidence="4 5" id="KW-0472">Membrane</keyword>
<accession>A0A931G7Q8</accession>
<dbReference type="InterPro" id="IPR052165">
    <property type="entry name" value="Membrane_assoc_protease"/>
</dbReference>
<comment type="caution">
    <text evidence="7">The sequence shown here is derived from an EMBL/GenBank/DDBJ whole genome shotgun (WGS) entry which is preliminary data.</text>
</comment>
<feature type="domain" description="NfeD-like C-terminal" evidence="6">
    <location>
        <begin position="90"/>
        <end position="145"/>
    </location>
</feature>
<dbReference type="PANTHER" id="PTHR33507">
    <property type="entry name" value="INNER MEMBRANE PROTEIN YBBJ"/>
    <property type="match status" value="1"/>
</dbReference>
<sequence>MFDWLVQNGWAIWLVVFLILAGIEMLTLDLFFIMMSAGALAALASSFMGAQLWLQIIVFCVVALAMIVFIRPVALNHLHKDHDEHSTNIDRLIGHSAVVVEAVTEHSGLVKIGGDTWTARTRGPGELMTGQAVVVGAIEGATAVVSLPGTFFSPGSPSAAAGH</sequence>
<dbReference type="InterPro" id="IPR012340">
    <property type="entry name" value="NA-bd_OB-fold"/>
</dbReference>
<evidence type="ECO:0000313" key="8">
    <source>
        <dbReference type="Proteomes" id="UP000655366"/>
    </source>
</evidence>
<dbReference type="PANTHER" id="PTHR33507:SF3">
    <property type="entry name" value="INNER MEMBRANE PROTEIN YBBJ"/>
    <property type="match status" value="1"/>
</dbReference>
<gene>
    <name evidence="7" type="ORF">IV500_09195</name>
</gene>
<keyword evidence="2 5" id="KW-0812">Transmembrane</keyword>
<dbReference type="Proteomes" id="UP000655366">
    <property type="component" value="Unassembled WGS sequence"/>
</dbReference>
<evidence type="ECO:0000256" key="1">
    <source>
        <dbReference type="ARBA" id="ARBA00004141"/>
    </source>
</evidence>
<dbReference type="AlphaFoldDB" id="A0A931G7Q8"/>
<feature type="transmembrane region" description="Helical" evidence="5">
    <location>
        <begin position="12"/>
        <end position="40"/>
    </location>
</feature>
<dbReference type="EMBL" id="JADNYM010000010">
    <property type="protein sequence ID" value="MBG0739559.1"/>
    <property type="molecule type" value="Genomic_DNA"/>
</dbReference>